<organism evidence="3 4">
    <name type="scientific">Romanomermis culicivorax</name>
    <name type="common">Nematode worm</name>
    <dbReference type="NCBI Taxonomy" id="13658"/>
    <lineage>
        <taxon>Eukaryota</taxon>
        <taxon>Metazoa</taxon>
        <taxon>Ecdysozoa</taxon>
        <taxon>Nematoda</taxon>
        <taxon>Enoplea</taxon>
        <taxon>Dorylaimia</taxon>
        <taxon>Mermithida</taxon>
        <taxon>Mermithoidea</taxon>
        <taxon>Mermithidae</taxon>
        <taxon>Romanomermis</taxon>
    </lineage>
</organism>
<evidence type="ECO:0000313" key="4">
    <source>
        <dbReference type="WBParaSite" id="nRc.2.0.1.t07404-RA"/>
    </source>
</evidence>
<keyword evidence="2" id="KW-1133">Transmembrane helix</keyword>
<feature type="transmembrane region" description="Helical" evidence="2">
    <location>
        <begin position="56"/>
        <end position="79"/>
    </location>
</feature>
<dbReference type="Proteomes" id="UP000887565">
    <property type="component" value="Unplaced"/>
</dbReference>
<proteinExistence type="predicted"/>
<evidence type="ECO:0000256" key="2">
    <source>
        <dbReference type="SAM" id="Phobius"/>
    </source>
</evidence>
<keyword evidence="2" id="KW-0812">Transmembrane</keyword>
<feature type="compositionally biased region" description="Basic and acidic residues" evidence="1">
    <location>
        <begin position="1"/>
        <end position="12"/>
    </location>
</feature>
<sequence length="94" mass="10630">MNKDTEKNEEKIKRKQKEFGWAPKSPPEMIKCLTGYCQNGGAEMQSPKPDKGISSIIWMLAIIAILILIVLAMVAGLIIMMRKKNAEWEPNNLN</sequence>
<evidence type="ECO:0000313" key="3">
    <source>
        <dbReference type="Proteomes" id="UP000887565"/>
    </source>
</evidence>
<name>A0A915I132_ROMCU</name>
<evidence type="ECO:0000256" key="1">
    <source>
        <dbReference type="SAM" id="MobiDB-lite"/>
    </source>
</evidence>
<accession>A0A915I132</accession>
<protein>
    <submittedName>
        <fullName evidence="4">Uncharacterized protein</fullName>
    </submittedName>
</protein>
<dbReference type="AlphaFoldDB" id="A0A915I132"/>
<feature type="region of interest" description="Disordered" evidence="1">
    <location>
        <begin position="1"/>
        <end position="23"/>
    </location>
</feature>
<keyword evidence="2" id="KW-0472">Membrane</keyword>
<reference evidence="4" key="1">
    <citation type="submission" date="2022-11" db="UniProtKB">
        <authorList>
            <consortium name="WormBaseParasite"/>
        </authorList>
    </citation>
    <scope>IDENTIFICATION</scope>
</reference>
<dbReference type="WBParaSite" id="nRc.2.0.1.t07404-RA">
    <property type="protein sequence ID" value="nRc.2.0.1.t07404-RA"/>
    <property type="gene ID" value="nRc.2.0.1.g07404"/>
</dbReference>
<keyword evidence="3" id="KW-1185">Reference proteome</keyword>